<evidence type="ECO:0008006" key="4">
    <source>
        <dbReference type="Google" id="ProtNLM"/>
    </source>
</evidence>
<sequence length="672" mass="76808">MEDDQPMSGEREKIHFTLRSAIKKTDNKNVDISEELIKMIWDHLTGTQSGILSIISKHLRIPVKPMFNCNLGRIKVRLSVKSLEKACERYKDLFLRLPNHGFEDEEVINIKTLVVEVLLAYRSAKEARKHLDDLVAHHLDWSTDEEESREEPEMTQVSTVTSDQGELQFKCERCEYNHQTKFCTWQQNPLMSRPRPEETQEQIERMLVQFMIGQGEIRKDANYVLRILKEAYPYVDTDSDDWAEVLVTTRAGKVVERPPMPETNQMPNLQVVEQEVELPSNQTEEMAKEVVRPSEPAPAPVNINVPLVDLIAGIPNYVKFIKELVSSKANLGILSNTPKKGDPGSFTIPCYFGKSVSCKALADIGASINLMPLSFYQRLGLGGLKNTRMTIQLADRSIKHRVGIAEDILVQVDKFLFPADFVILDINDVVNVPLILGQPFLNTANAIIHVAERQSEMKVGFAISSADEDILKEDPKEPEFEEIKQEDKVKVKTSLEEPRNLELKNLPEHLEYQFLEGKDSLPLIISSLLKPDEKEKLLEVLKKHQKALAWKISEIPGISPSFCTHKILMKDNFRQCVQKQKRLNPKMQEVMKKEVIRLRDTRSIYSISDSPWVSLVQVLPKKGGLTVITNGDNELVPTRTVTGWRLCIDYRKLNDATRKDHFPLPFIDEMLE</sequence>
<dbReference type="SUPFAM" id="SSF56672">
    <property type="entry name" value="DNA/RNA polymerases"/>
    <property type="match status" value="1"/>
</dbReference>
<dbReference type="Proteomes" id="UP001172457">
    <property type="component" value="Chromosome 6"/>
</dbReference>
<dbReference type="Gene3D" id="3.10.10.10">
    <property type="entry name" value="HIV Type 1 Reverse Transcriptase, subunit A, domain 1"/>
    <property type="match status" value="1"/>
</dbReference>
<dbReference type="InterPro" id="IPR043502">
    <property type="entry name" value="DNA/RNA_pol_sf"/>
</dbReference>
<gene>
    <name evidence="2" type="ORF">OSB04_024282</name>
</gene>
<protein>
    <recommendedName>
        <fullName evidence="4">Reverse transcriptase domain-containing protein</fullName>
    </recommendedName>
</protein>
<feature type="region of interest" description="Disordered" evidence="1">
    <location>
        <begin position="142"/>
        <end position="161"/>
    </location>
</feature>
<comment type="caution">
    <text evidence="2">The sequence shown here is derived from an EMBL/GenBank/DDBJ whole genome shotgun (WGS) entry which is preliminary data.</text>
</comment>
<accession>A0AA38SKT3</accession>
<dbReference type="PANTHER" id="PTHR33067:SF35">
    <property type="entry name" value="ASPARTIC PEPTIDASE DDI1-TYPE DOMAIN-CONTAINING PROTEIN"/>
    <property type="match status" value="1"/>
</dbReference>
<evidence type="ECO:0000313" key="3">
    <source>
        <dbReference type="Proteomes" id="UP001172457"/>
    </source>
</evidence>
<dbReference type="PANTHER" id="PTHR33067">
    <property type="entry name" value="RNA-DIRECTED DNA POLYMERASE-RELATED"/>
    <property type="match status" value="1"/>
</dbReference>
<dbReference type="EMBL" id="JARYMX010000006">
    <property type="protein sequence ID" value="KAJ9544575.1"/>
    <property type="molecule type" value="Genomic_DNA"/>
</dbReference>
<dbReference type="AlphaFoldDB" id="A0AA38SKT3"/>
<dbReference type="InterPro" id="IPR021109">
    <property type="entry name" value="Peptidase_aspartic_dom_sf"/>
</dbReference>
<evidence type="ECO:0000313" key="2">
    <source>
        <dbReference type="EMBL" id="KAJ9544575.1"/>
    </source>
</evidence>
<reference evidence="2" key="1">
    <citation type="submission" date="2023-03" db="EMBL/GenBank/DDBJ databases">
        <title>Chromosome-scale reference genome and RAD-based genetic map of yellow starthistle (Centaurea solstitialis) reveal putative structural variation and QTLs associated with invader traits.</title>
        <authorList>
            <person name="Reatini B."/>
            <person name="Cang F.A."/>
            <person name="Jiang Q."/>
            <person name="Mckibben M.T.W."/>
            <person name="Barker M.S."/>
            <person name="Rieseberg L.H."/>
            <person name="Dlugosch K.M."/>
        </authorList>
    </citation>
    <scope>NUCLEOTIDE SEQUENCE</scope>
    <source>
        <strain evidence="2">CAN-66</strain>
        <tissue evidence="2">Leaf</tissue>
    </source>
</reference>
<proteinExistence type="predicted"/>
<name>A0AA38SKT3_9ASTR</name>
<organism evidence="2 3">
    <name type="scientific">Centaurea solstitialis</name>
    <name type="common">yellow star-thistle</name>
    <dbReference type="NCBI Taxonomy" id="347529"/>
    <lineage>
        <taxon>Eukaryota</taxon>
        <taxon>Viridiplantae</taxon>
        <taxon>Streptophyta</taxon>
        <taxon>Embryophyta</taxon>
        <taxon>Tracheophyta</taxon>
        <taxon>Spermatophyta</taxon>
        <taxon>Magnoliopsida</taxon>
        <taxon>eudicotyledons</taxon>
        <taxon>Gunneridae</taxon>
        <taxon>Pentapetalae</taxon>
        <taxon>asterids</taxon>
        <taxon>campanulids</taxon>
        <taxon>Asterales</taxon>
        <taxon>Asteraceae</taxon>
        <taxon>Carduoideae</taxon>
        <taxon>Cardueae</taxon>
        <taxon>Centaureinae</taxon>
        <taxon>Centaurea</taxon>
    </lineage>
</organism>
<evidence type="ECO:0000256" key="1">
    <source>
        <dbReference type="SAM" id="MobiDB-lite"/>
    </source>
</evidence>
<dbReference type="CDD" id="cd00303">
    <property type="entry name" value="retropepsin_like"/>
    <property type="match status" value="1"/>
</dbReference>
<keyword evidence="3" id="KW-1185">Reference proteome</keyword>
<dbReference type="Gene3D" id="2.40.70.10">
    <property type="entry name" value="Acid Proteases"/>
    <property type="match status" value="1"/>
</dbReference>